<feature type="active site" description="Nucleophile" evidence="18">
    <location>
        <position position="119"/>
    </location>
</feature>
<keyword evidence="24" id="KW-1185">Reference proteome</keyword>
<dbReference type="Gene3D" id="2.60.120.200">
    <property type="match status" value="1"/>
</dbReference>
<reference evidence="23" key="1">
    <citation type="submission" date="2023-06" db="EMBL/GenBank/DDBJ databases">
        <authorList>
            <person name="Noh H."/>
        </authorList>
    </citation>
    <scope>NUCLEOTIDE SEQUENCE</scope>
    <source>
        <strain evidence="23">DUCC20226</strain>
    </source>
</reference>
<evidence type="ECO:0000256" key="18">
    <source>
        <dbReference type="PIRSR" id="PIRSR037299-1"/>
    </source>
</evidence>
<evidence type="ECO:0000256" key="9">
    <source>
        <dbReference type="ARBA" id="ARBA00023136"/>
    </source>
</evidence>
<evidence type="ECO:0000256" key="12">
    <source>
        <dbReference type="ARBA" id="ARBA00023288"/>
    </source>
</evidence>
<proteinExistence type="inferred from homology"/>
<comment type="subcellular location">
    <subcellularLocation>
        <location evidence="2">Cell envelope</location>
    </subcellularLocation>
    <subcellularLocation>
        <location evidence="3">Membrane</location>
        <topology evidence="3">Lipid-anchor</topology>
        <topology evidence="3">GPI-anchor</topology>
    </subcellularLocation>
</comment>
<feature type="region of interest" description="Disordered" evidence="20">
    <location>
        <begin position="271"/>
        <end position="373"/>
    </location>
</feature>
<keyword evidence="4" id="KW-0336">GPI-anchor</keyword>
<evidence type="ECO:0000256" key="8">
    <source>
        <dbReference type="ARBA" id="ARBA00022801"/>
    </source>
</evidence>
<feature type="compositionally biased region" description="Low complexity" evidence="20">
    <location>
        <begin position="271"/>
        <end position="283"/>
    </location>
</feature>
<evidence type="ECO:0000256" key="7">
    <source>
        <dbReference type="ARBA" id="ARBA00022729"/>
    </source>
</evidence>
<dbReference type="InterPro" id="IPR017168">
    <property type="entry name" value="CHR-like"/>
</dbReference>
<dbReference type="PIRSF" id="PIRSF037299">
    <property type="entry name" value="Glycosidase_CRH1_prd"/>
    <property type="match status" value="1"/>
</dbReference>
<evidence type="ECO:0000256" key="20">
    <source>
        <dbReference type="SAM" id="MobiDB-lite"/>
    </source>
</evidence>
<dbReference type="GO" id="GO:0016757">
    <property type="term" value="F:glycosyltransferase activity"/>
    <property type="evidence" value="ECO:0007669"/>
    <property type="project" value="UniProtKB-KW"/>
</dbReference>
<keyword evidence="14" id="KW-0961">Cell wall biogenesis/degradation</keyword>
<dbReference type="EMBL" id="JAUJFL010000004">
    <property type="protein sequence ID" value="KAK2604066.1"/>
    <property type="molecule type" value="Genomic_DNA"/>
</dbReference>
<comment type="catalytic activity">
    <reaction evidence="1">
        <text>Random endo-hydrolysis of N-acetyl-beta-D-glucosaminide (1-&gt;4)-beta-linkages in chitin and chitodextrins.</text>
        <dbReference type="EC" id="3.2.1.14"/>
    </reaction>
</comment>
<dbReference type="GO" id="GO:0005975">
    <property type="term" value="P:carbohydrate metabolic process"/>
    <property type="evidence" value="ECO:0007669"/>
    <property type="project" value="InterPro"/>
</dbReference>
<feature type="compositionally biased region" description="Low complexity" evidence="20">
    <location>
        <begin position="326"/>
        <end position="373"/>
    </location>
</feature>
<sequence length="406" mass="41180">MHTTIGAAAVLSLLSAVAAQTSTSCNPTEKTCSADQGLDQSSYSVDFTQGESSDWNATYGTITYDDTNGAIYTISKSGDAPTVQSNFYIFFGAVSVVMKAAPGTGIVSSAILESDDLDEIDWEWLGGTATEVETNYFGKGNTTTYDRETYVQMADSQSDFHNYTIVWTEESTIWMIDGESVRTLAYADANGGSNYPQTPMRVKLGIWAGGDSSNSEGTIEWAGGETDYDDGPFTAYIKSVSITNYNPAKSYTYGDLTGSYDSIVLGDTDVNTTSTSSSDTTSSMEAGSLPTSPVPTGAPVNASGVTSVRPSATGGASGISGGAPFGNGSSSTNSSSSSATSANSSSSTSSSSSSDGSSGSSSSSSSSSAASGSSSAAAAASAAELSVSRVGTSVILGVLGCALAFI</sequence>
<dbReference type="GO" id="GO:0009277">
    <property type="term" value="C:fungal-type cell wall"/>
    <property type="evidence" value="ECO:0007669"/>
    <property type="project" value="TreeGrafter"/>
</dbReference>
<evidence type="ECO:0000256" key="3">
    <source>
        <dbReference type="ARBA" id="ARBA00004589"/>
    </source>
</evidence>
<feature type="compositionally biased region" description="Gly residues" evidence="20">
    <location>
        <begin position="315"/>
        <end position="325"/>
    </location>
</feature>
<keyword evidence="10 19" id="KW-1015">Disulfide bond</keyword>
<dbReference type="InterPro" id="IPR013320">
    <property type="entry name" value="ConA-like_dom_sf"/>
</dbReference>
<comment type="caution">
    <text evidence="23">The sequence shown here is derived from an EMBL/GenBank/DDBJ whole genome shotgun (WGS) entry which is preliminary data.</text>
</comment>
<evidence type="ECO:0000256" key="6">
    <source>
        <dbReference type="ARBA" id="ARBA00022679"/>
    </source>
</evidence>
<evidence type="ECO:0000256" key="1">
    <source>
        <dbReference type="ARBA" id="ARBA00000822"/>
    </source>
</evidence>
<evidence type="ECO:0000256" key="15">
    <source>
        <dbReference type="ARBA" id="ARBA00038074"/>
    </source>
</evidence>
<keyword evidence="9 17" id="KW-0472">Membrane</keyword>
<evidence type="ECO:0000256" key="2">
    <source>
        <dbReference type="ARBA" id="ARBA00004196"/>
    </source>
</evidence>
<gene>
    <name evidence="23" type="ORF">N8I77_007025</name>
</gene>
<dbReference type="PANTHER" id="PTHR10963">
    <property type="entry name" value="GLYCOSYL HYDROLASE-RELATED"/>
    <property type="match status" value="1"/>
</dbReference>
<feature type="disulfide bond" evidence="19">
    <location>
        <begin position="25"/>
        <end position="32"/>
    </location>
</feature>
<dbReference type="AlphaFoldDB" id="A0AAD9SAV5"/>
<comment type="function">
    <text evidence="16">Dual chitinase/transglycosylase that plays a role in cell wall architecture. Chitinase and transglycosylase activities are coupled. Required for the polysaccharide cross-linking at the septa and the cell wall. More specifically, transfers chitin to 1,6-beta-glucan in the cell wall.</text>
</comment>
<feature type="active site" description="Proton donor" evidence="18">
    <location>
        <position position="123"/>
    </location>
</feature>
<keyword evidence="12" id="KW-0449">Lipoprotein</keyword>
<keyword evidence="13" id="KW-0326">Glycosidase</keyword>
<name>A0AAD9SAV5_PHOAM</name>
<dbReference type="FunFam" id="2.60.120.200:FF:000152">
    <property type="entry name" value="Cell wall glucanase"/>
    <property type="match status" value="1"/>
</dbReference>
<evidence type="ECO:0000256" key="16">
    <source>
        <dbReference type="ARBA" id="ARBA00093308"/>
    </source>
</evidence>
<keyword evidence="5" id="KW-0328">Glycosyltransferase</keyword>
<evidence type="ECO:0000256" key="13">
    <source>
        <dbReference type="ARBA" id="ARBA00023295"/>
    </source>
</evidence>
<dbReference type="GO" id="GO:0031505">
    <property type="term" value="P:fungal-type cell wall organization"/>
    <property type="evidence" value="ECO:0007669"/>
    <property type="project" value="TreeGrafter"/>
</dbReference>
<evidence type="ECO:0000313" key="23">
    <source>
        <dbReference type="EMBL" id="KAK2604066.1"/>
    </source>
</evidence>
<dbReference type="GO" id="GO:0098552">
    <property type="term" value="C:side of membrane"/>
    <property type="evidence" value="ECO:0007669"/>
    <property type="project" value="UniProtKB-KW"/>
</dbReference>
<accession>A0AAD9SAV5</accession>
<keyword evidence="7 21" id="KW-0732">Signal</keyword>
<evidence type="ECO:0000256" key="10">
    <source>
        <dbReference type="ARBA" id="ARBA00023157"/>
    </source>
</evidence>
<organism evidence="23 24">
    <name type="scientific">Phomopsis amygdali</name>
    <name type="common">Fusicoccum amygdali</name>
    <dbReference type="NCBI Taxonomy" id="1214568"/>
    <lineage>
        <taxon>Eukaryota</taxon>
        <taxon>Fungi</taxon>
        <taxon>Dikarya</taxon>
        <taxon>Ascomycota</taxon>
        <taxon>Pezizomycotina</taxon>
        <taxon>Sordariomycetes</taxon>
        <taxon>Sordariomycetidae</taxon>
        <taxon>Diaporthales</taxon>
        <taxon>Diaporthaceae</taxon>
        <taxon>Diaporthe</taxon>
    </lineage>
</organism>
<feature type="domain" description="GH16" evidence="22">
    <location>
        <begin position="38"/>
        <end position="230"/>
    </location>
</feature>
<evidence type="ECO:0000256" key="11">
    <source>
        <dbReference type="ARBA" id="ARBA00023180"/>
    </source>
</evidence>
<dbReference type="Pfam" id="PF00722">
    <property type="entry name" value="Glyco_hydro_16"/>
    <property type="match status" value="1"/>
</dbReference>
<dbReference type="InterPro" id="IPR050546">
    <property type="entry name" value="Glycosyl_Hydrlase_16"/>
</dbReference>
<dbReference type="PROSITE" id="PS51762">
    <property type="entry name" value="GH16_2"/>
    <property type="match status" value="1"/>
</dbReference>
<dbReference type="EC" id="3.2.-.-" evidence="17"/>
<feature type="chain" id="PRO_5041972224" description="Crh-like protein" evidence="21">
    <location>
        <begin position="20"/>
        <end position="406"/>
    </location>
</feature>
<evidence type="ECO:0000259" key="22">
    <source>
        <dbReference type="PROSITE" id="PS51762"/>
    </source>
</evidence>
<dbReference type="Proteomes" id="UP001265746">
    <property type="component" value="Unassembled WGS sequence"/>
</dbReference>
<dbReference type="PANTHER" id="PTHR10963:SF68">
    <property type="entry name" value="GLYCOSIDASE CRH1-RELATED"/>
    <property type="match status" value="1"/>
</dbReference>
<protein>
    <recommendedName>
        <fullName evidence="17">Crh-like protein</fullName>
        <ecNumber evidence="17">3.2.-.-</ecNumber>
    </recommendedName>
</protein>
<evidence type="ECO:0000313" key="24">
    <source>
        <dbReference type="Proteomes" id="UP001265746"/>
    </source>
</evidence>
<dbReference type="InterPro" id="IPR000757">
    <property type="entry name" value="Beta-glucanase-like"/>
</dbReference>
<dbReference type="GO" id="GO:0008843">
    <property type="term" value="F:endochitinase activity"/>
    <property type="evidence" value="ECO:0007669"/>
    <property type="project" value="UniProtKB-EC"/>
</dbReference>
<evidence type="ECO:0000256" key="5">
    <source>
        <dbReference type="ARBA" id="ARBA00022676"/>
    </source>
</evidence>
<feature type="signal peptide" evidence="21">
    <location>
        <begin position="1"/>
        <end position="19"/>
    </location>
</feature>
<keyword evidence="11" id="KW-0325">Glycoprotein</keyword>
<dbReference type="SUPFAM" id="SSF49899">
    <property type="entry name" value="Concanavalin A-like lectins/glucanases"/>
    <property type="match status" value="1"/>
</dbReference>
<dbReference type="CDD" id="cd02183">
    <property type="entry name" value="GH16_fungal_CRH1_transglycosylase"/>
    <property type="match status" value="1"/>
</dbReference>
<keyword evidence="8 17" id="KW-0378">Hydrolase</keyword>
<evidence type="ECO:0000256" key="14">
    <source>
        <dbReference type="ARBA" id="ARBA00023316"/>
    </source>
</evidence>
<evidence type="ECO:0000256" key="17">
    <source>
        <dbReference type="PIRNR" id="PIRNR037299"/>
    </source>
</evidence>
<evidence type="ECO:0000256" key="19">
    <source>
        <dbReference type="PIRSR" id="PIRSR037299-2"/>
    </source>
</evidence>
<comment type="similarity">
    <text evidence="15">Belongs to the glycosyl hydrolase 16 family. CRH1 subfamily.</text>
</comment>
<evidence type="ECO:0000256" key="4">
    <source>
        <dbReference type="ARBA" id="ARBA00022622"/>
    </source>
</evidence>
<evidence type="ECO:0000256" key="21">
    <source>
        <dbReference type="SAM" id="SignalP"/>
    </source>
</evidence>
<keyword evidence="6" id="KW-0808">Transferase</keyword>